<proteinExistence type="predicted"/>
<dbReference type="InterPro" id="IPR051162">
    <property type="entry name" value="T4SS_component"/>
</dbReference>
<dbReference type="InterPro" id="IPR033186">
    <property type="entry name" value="HerA_C"/>
</dbReference>
<organism evidence="3 4">
    <name type="scientific">Anaerotalea alkaliphila</name>
    <dbReference type="NCBI Taxonomy" id="2662126"/>
    <lineage>
        <taxon>Bacteria</taxon>
        <taxon>Bacillati</taxon>
        <taxon>Bacillota</taxon>
        <taxon>Clostridia</taxon>
        <taxon>Eubacteriales</taxon>
        <taxon>Anaerotalea</taxon>
    </lineage>
</organism>
<dbReference type="SUPFAM" id="SSF52540">
    <property type="entry name" value="P-loop containing nucleoside triphosphate hydrolases"/>
    <property type="match status" value="1"/>
</dbReference>
<evidence type="ECO:0000313" key="4">
    <source>
        <dbReference type="Proteomes" id="UP000461585"/>
    </source>
</evidence>
<evidence type="ECO:0000259" key="2">
    <source>
        <dbReference type="Pfam" id="PF05872"/>
    </source>
</evidence>
<evidence type="ECO:0000256" key="1">
    <source>
        <dbReference type="SAM" id="MobiDB-lite"/>
    </source>
</evidence>
<dbReference type="RefSeq" id="WP_162369352.1">
    <property type="nucleotide sequence ID" value="NZ_JAAEEH010000004.1"/>
</dbReference>
<evidence type="ECO:0000313" key="3">
    <source>
        <dbReference type="EMBL" id="NDL66625.1"/>
    </source>
</evidence>
<dbReference type="InterPro" id="IPR027417">
    <property type="entry name" value="P-loop_NTPase"/>
</dbReference>
<dbReference type="EMBL" id="JAAEEH010000004">
    <property type="protein sequence ID" value="NDL66625.1"/>
    <property type="molecule type" value="Genomic_DNA"/>
</dbReference>
<accession>A0A7X5HU68</accession>
<dbReference type="PANTHER" id="PTHR30121">
    <property type="entry name" value="UNCHARACTERIZED PROTEIN YJGR-RELATED"/>
    <property type="match status" value="1"/>
</dbReference>
<comment type="caution">
    <text evidence="3">The sequence shown here is derived from an EMBL/GenBank/DDBJ whole genome shotgun (WGS) entry which is preliminary data.</text>
</comment>
<dbReference type="Proteomes" id="UP000461585">
    <property type="component" value="Unassembled WGS sequence"/>
</dbReference>
<dbReference type="PANTHER" id="PTHR30121:SF6">
    <property type="entry name" value="SLR6007 PROTEIN"/>
    <property type="match status" value="1"/>
</dbReference>
<feature type="compositionally biased region" description="Basic and acidic residues" evidence="1">
    <location>
        <begin position="424"/>
        <end position="436"/>
    </location>
</feature>
<dbReference type="Gene3D" id="3.40.50.300">
    <property type="entry name" value="P-loop containing nucleotide triphosphate hydrolases"/>
    <property type="match status" value="2"/>
</dbReference>
<name>A0A7X5HU68_9FIRM</name>
<dbReference type="Pfam" id="PF05872">
    <property type="entry name" value="HerA_C"/>
    <property type="match status" value="1"/>
</dbReference>
<feature type="domain" description="Helicase HerA-like C-terminal" evidence="2">
    <location>
        <begin position="15"/>
        <end position="476"/>
    </location>
</feature>
<protein>
    <submittedName>
        <fullName evidence="3">DUF853 family protein</fullName>
    </submittedName>
</protein>
<feature type="region of interest" description="Disordered" evidence="1">
    <location>
        <begin position="424"/>
        <end position="446"/>
    </location>
</feature>
<keyword evidence="4" id="KW-1185">Reference proteome</keyword>
<reference evidence="3 4" key="1">
    <citation type="submission" date="2020-01" db="EMBL/GenBank/DDBJ databases">
        <title>Anaeroalcalibacter tamaniensis gen. nov., sp. nov., moderately halophilic strictly anaerobic fermenter bacterium from mud volcano of Taman peninsula.</title>
        <authorList>
            <person name="Frolova A."/>
            <person name="Merkel A.Y."/>
            <person name="Slobodkin A.I."/>
        </authorList>
    </citation>
    <scope>NUCLEOTIDE SEQUENCE [LARGE SCALE GENOMIC DNA]</scope>
    <source>
        <strain evidence="3 4">F-3ap</strain>
    </source>
</reference>
<gene>
    <name evidence="3" type="ORF">GXN74_02530</name>
</gene>
<sequence length="478" mass="52704">MRMEIGKNRIGVHGMLPEMANRHGLVTGATGTGKTVTVQVLAEAFSERGVPVFLQDVKGDLTGMAQGGEDAPKLRERLQLLELGGVDFAPCPVAFWDVYGEKGHPVRTTVSDMGPLMLSRLLDLNEVQSGILYTVFKLADEMGMLLLDFKDLTAMIDMVLRESKELSVRYGNINRQSVGAIHRKLLVLEEEGADRFFGEPALEIRDLMVQDGRGRGMVNILASSRLTSNPRLYSTFLLWLLSELHEELEEVGDLEKPRMVFFFDEAHLIFQGIPPYLLEKFEQVVKLIRSKGIGLYFITQTPQDIPESILGQLGNRIQHALRAYTPKEKKAVAVAAESFRENPAFRTVDAISHLGVGEALVSFLDEKGVPGMVERVHILPPKSKIGPAAPGTVEGVLAGSHLGRRYAQTVDRHSAYEELQARQARTGKEAAGEKQIPRPATARGRETPWERLVKSAASAIGSQVGRQLIRGILGSLKK</sequence>
<dbReference type="AlphaFoldDB" id="A0A7X5HU68"/>